<protein>
    <submittedName>
        <fullName evidence="1">Uncharacterized protein</fullName>
    </submittedName>
</protein>
<reference evidence="1 2" key="1">
    <citation type="journal article" date="2022" name="bioRxiv">
        <title>The genome of the oomycete Peronosclerospora sorghi, a cosmopolitan pathogen of maize and sorghum, is inflated with dispersed pseudogenes.</title>
        <authorList>
            <person name="Fletcher K."/>
            <person name="Martin F."/>
            <person name="Isakeit T."/>
            <person name="Cavanaugh K."/>
            <person name="Magill C."/>
            <person name="Michelmore R."/>
        </authorList>
    </citation>
    <scope>NUCLEOTIDE SEQUENCE [LARGE SCALE GENOMIC DNA]</scope>
    <source>
        <strain evidence="1">P6</strain>
    </source>
</reference>
<dbReference type="Proteomes" id="UP001163321">
    <property type="component" value="Chromosome 8"/>
</dbReference>
<sequence length="229" mass="25539">MKYGGRRKALRLFRKLSTKPPIIEARKDKDNPINSLTFGTEFTWWSKELVHLHEAFFQQVTHASTPVALLATRNVKLHALVFDAVGDPQTVGHDFAPAPAIKEFVTQVTRGHEPATGRGHHGILQEGHALARRHEQLETQEMPVYAATRTSLAHVRDMRIRGGQQVVPLFFLGDGTGGVGHGIGKFDTRRGATTRGFRAPVQENTGLRGFVRRRVRNTRKSARVLVSCL</sequence>
<keyword evidence="2" id="KW-1185">Reference proteome</keyword>
<name>A0ACC0VNN9_9STRA</name>
<proteinExistence type="predicted"/>
<gene>
    <name evidence="1" type="ORF">PsorP6_016103</name>
</gene>
<dbReference type="EMBL" id="CM047587">
    <property type="protein sequence ID" value="KAI9908140.1"/>
    <property type="molecule type" value="Genomic_DNA"/>
</dbReference>
<accession>A0ACC0VNN9</accession>
<evidence type="ECO:0000313" key="2">
    <source>
        <dbReference type="Proteomes" id="UP001163321"/>
    </source>
</evidence>
<evidence type="ECO:0000313" key="1">
    <source>
        <dbReference type="EMBL" id="KAI9908140.1"/>
    </source>
</evidence>
<organism evidence="1 2">
    <name type="scientific">Peronosclerospora sorghi</name>
    <dbReference type="NCBI Taxonomy" id="230839"/>
    <lineage>
        <taxon>Eukaryota</taxon>
        <taxon>Sar</taxon>
        <taxon>Stramenopiles</taxon>
        <taxon>Oomycota</taxon>
        <taxon>Peronosporomycetes</taxon>
        <taxon>Peronosporales</taxon>
        <taxon>Peronosporaceae</taxon>
        <taxon>Peronosclerospora</taxon>
    </lineage>
</organism>
<comment type="caution">
    <text evidence="1">The sequence shown here is derived from an EMBL/GenBank/DDBJ whole genome shotgun (WGS) entry which is preliminary data.</text>
</comment>